<evidence type="ECO:0000259" key="1">
    <source>
        <dbReference type="Pfam" id="PF01814"/>
    </source>
</evidence>
<dbReference type="InterPro" id="IPR012312">
    <property type="entry name" value="Hemerythrin-like"/>
</dbReference>
<dbReference type="PANTHER" id="PTHR35585:SF1">
    <property type="entry name" value="HHE DOMAIN PROTEIN (AFU_ORTHOLOGUE AFUA_4G00730)"/>
    <property type="match status" value="1"/>
</dbReference>
<dbReference type="AlphaFoldDB" id="A0A9Q5N8S3"/>
<dbReference type="Pfam" id="PF01814">
    <property type="entry name" value="Hemerythrin"/>
    <property type="match status" value="1"/>
</dbReference>
<accession>A0A9Q5N8S3</accession>
<comment type="caution">
    <text evidence="2">The sequence shown here is derived from an EMBL/GenBank/DDBJ whole genome shotgun (WGS) entry which is preliminary data.</text>
</comment>
<sequence>MTTPAGTTPKGPLTAAIAEDHQEMYEYYGAFTRARSAGDNDKAERWARQLIWEVARHAVGEEIVVYPLMEKHLGAQGLKLADQDRSDHQFVKDRLYKIDNASVDSEEYDASLKEIMEHLHQHNDSEETKDLPLLEPAIGSEGSQKAAESFKMTKKFVPTRPHPSAPDHPPLETFAGFLAAPIDKLKDAFAKFPSEEMKEEVKS</sequence>
<evidence type="ECO:0000313" key="2">
    <source>
        <dbReference type="EMBL" id="OCB87978.1"/>
    </source>
</evidence>
<dbReference type="OrthoDB" id="9983919at2759"/>
<proteinExistence type="predicted"/>
<organism evidence="2 3">
    <name type="scientific">Sanghuangporus baumii</name>
    <name type="common">Phellinus baumii</name>
    <dbReference type="NCBI Taxonomy" id="108892"/>
    <lineage>
        <taxon>Eukaryota</taxon>
        <taxon>Fungi</taxon>
        <taxon>Dikarya</taxon>
        <taxon>Basidiomycota</taxon>
        <taxon>Agaricomycotina</taxon>
        <taxon>Agaricomycetes</taxon>
        <taxon>Hymenochaetales</taxon>
        <taxon>Hymenochaetaceae</taxon>
        <taxon>Sanghuangporus</taxon>
    </lineage>
</organism>
<dbReference type="EMBL" id="LNZH02000186">
    <property type="protein sequence ID" value="OCB87978.1"/>
    <property type="molecule type" value="Genomic_DNA"/>
</dbReference>
<dbReference type="PANTHER" id="PTHR35585">
    <property type="entry name" value="HHE DOMAIN PROTEIN (AFU_ORTHOLOGUE AFUA_4G00730)"/>
    <property type="match status" value="1"/>
</dbReference>
<protein>
    <submittedName>
        <fullName evidence="2">HHE domain-containing protein</fullName>
    </submittedName>
</protein>
<reference evidence="2" key="1">
    <citation type="submission" date="2016-06" db="EMBL/GenBank/DDBJ databases">
        <title>Draft Genome sequence of the fungus Inonotus baumii.</title>
        <authorList>
            <person name="Zhu H."/>
            <person name="Lin W."/>
        </authorList>
    </citation>
    <scope>NUCLEOTIDE SEQUENCE</scope>
    <source>
        <strain evidence="2">821</strain>
    </source>
</reference>
<dbReference type="Proteomes" id="UP000757232">
    <property type="component" value="Unassembled WGS sequence"/>
</dbReference>
<dbReference type="Gene3D" id="1.20.120.520">
    <property type="entry name" value="nmb1532 protein domain like"/>
    <property type="match status" value="1"/>
</dbReference>
<gene>
    <name evidence="2" type="ORF">A7U60_g4936</name>
</gene>
<evidence type="ECO:0000313" key="3">
    <source>
        <dbReference type="Proteomes" id="UP000757232"/>
    </source>
</evidence>
<name>A0A9Q5N8S3_SANBA</name>
<feature type="domain" description="Hemerythrin-like" evidence="1">
    <location>
        <begin position="15"/>
        <end position="134"/>
    </location>
</feature>
<keyword evidence="3" id="KW-1185">Reference proteome</keyword>